<gene>
    <name evidence="3 5" type="primary">pqqC</name>
    <name evidence="5" type="ORF">F0357_06855</name>
</gene>
<feature type="domain" description="Thiaminase-2/PQQC" evidence="4">
    <location>
        <begin position="20"/>
        <end position="234"/>
    </location>
</feature>
<protein>
    <recommendedName>
        <fullName evidence="3">Pyrroloquinoline-quinone synthase</fullName>
        <ecNumber evidence="3">1.3.3.11</ecNumber>
    </recommendedName>
    <alternativeName>
        <fullName evidence="3">Coenzyme PQQ synthesis protein C</fullName>
    </alternativeName>
    <alternativeName>
        <fullName evidence="3">Pyrroloquinoline quinone biosynthesis protein C</fullName>
    </alternativeName>
</protein>
<organism evidence="5 6">
    <name type="scientific">Segnochrobactrum spirostomi</name>
    <dbReference type="NCBI Taxonomy" id="2608987"/>
    <lineage>
        <taxon>Bacteria</taxon>
        <taxon>Pseudomonadati</taxon>
        <taxon>Pseudomonadota</taxon>
        <taxon>Alphaproteobacteria</taxon>
        <taxon>Hyphomicrobiales</taxon>
        <taxon>Segnochrobactraceae</taxon>
        <taxon>Segnochrobactrum</taxon>
    </lineage>
</organism>
<dbReference type="GO" id="GO:0033732">
    <property type="term" value="F:pyrroloquinoline-quinone synthase activity"/>
    <property type="evidence" value="ECO:0007669"/>
    <property type="project" value="UniProtKB-EC"/>
</dbReference>
<reference evidence="5 6" key="1">
    <citation type="submission" date="2019-09" db="EMBL/GenBank/DDBJ databases">
        <title>Segnochrobactrum spirostomi gen. nov., sp. nov., isolated from the ciliate Spirostomum cf. yagiui and description of a novel family, Segnochrobactraceae fam. nov. within the order Rhizobiales of the class Alphaproteobacteria.</title>
        <authorList>
            <person name="Akter S."/>
            <person name="Shazib S.U.A."/>
            <person name="Shin M.K."/>
        </authorList>
    </citation>
    <scope>NUCLEOTIDE SEQUENCE [LARGE SCALE GENOMIC DNA]</scope>
    <source>
        <strain evidence="5 6">Sp-1</strain>
    </source>
</reference>
<dbReference type="PANTHER" id="PTHR40279:SF3">
    <property type="entry name" value="4-AMINOBENZOATE SYNTHASE"/>
    <property type="match status" value="1"/>
</dbReference>
<evidence type="ECO:0000259" key="4">
    <source>
        <dbReference type="Pfam" id="PF03070"/>
    </source>
</evidence>
<dbReference type="UniPathway" id="UPA00539"/>
<comment type="pathway">
    <text evidence="3">Cofactor biosynthesis; pyrroloquinoline quinone biosynthesis.</text>
</comment>
<keyword evidence="2 3" id="KW-0560">Oxidoreductase</keyword>
<evidence type="ECO:0000256" key="1">
    <source>
        <dbReference type="ARBA" id="ARBA00022905"/>
    </source>
</evidence>
<name>A0A6A7Y1Z5_9HYPH</name>
<dbReference type="NCBIfam" id="TIGR02111">
    <property type="entry name" value="PQQ_syn_pqqC"/>
    <property type="match status" value="1"/>
</dbReference>
<dbReference type="EC" id="1.3.3.11" evidence="3"/>
<dbReference type="HAMAP" id="MF_00654">
    <property type="entry name" value="PQQ_syn_PqqC"/>
    <property type="match status" value="1"/>
</dbReference>
<dbReference type="InterPro" id="IPR039068">
    <property type="entry name" value="PqqC-like"/>
</dbReference>
<dbReference type="InterPro" id="IPR004305">
    <property type="entry name" value="Thiaminase-2/PQQC"/>
</dbReference>
<dbReference type="SUPFAM" id="SSF48613">
    <property type="entry name" value="Heme oxygenase-like"/>
    <property type="match status" value="1"/>
</dbReference>
<dbReference type="EMBL" id="VWNA01000001">
    <property type="protein sequence ID" value="MQT12388.1"/>
    <property type="molecule type" value="Genomic_DNA"/>
</dbReference>
<dbReference type="GO" id="GO:0018189">
    <property type="term" value="P:pyrroloquinoline quinone biosynthetic process"/>
    <property type="evidence" value="ECO:0007669"/>
    <property type="project" value="UniProtKB-UniRule"/>
</dbReference>
<evidence type="ECO:0000313" key="6">
    <source>
        <dbReference type="Proteomes" id="UP000332515"/>
    </source>
</evidence>
<sequence>MPLPPLQPSQELLSPEALAAALRQIGAERYHNLHPFHRRLHNGELTLDQVRAWALNRYYYQAMIPIKDATILARMDDPALRRVWRQRIVDHDGEEGQTDGQAGGIDRWLKLTDGLGLIRDEVISTRHILPATRFAVEAYVHFVRDRTLLEAIASSLTEMFSPQIISERVSGMLANYSFISEETLAYFGKRLTQAPRDADFALAYVQRHAVTLETQAAALAALRFKCDVLWSQLDALEHAYVDPGLPPPGAWRPGELLVPGAAR</sequence>
<comment type="catalytic activity">
    <reaction evidence="3">
        <text>6-(2-amino-2-carboxyethyl)-7,8-dioxo-1,2,3,4,7,8-hexahydroquinoline-2,4-dicarboxylate + 3 O2 = pyrroloquinoline quinone + 2 H2O2 + 2 H2O + H(+)</text>
        <dbReference type="Rhea" id="RHEA:10692"/>
        <dbReference type="ChEBI" id="CHEBI:15377"/>
        <dbReference type="ChEBI" id="CHEBI:15378"/>
        <dbReference type="ChEBI" id="CHEBI:15379"/>
        <dbReference type="ChEBI" id="CHEBI:16240"/>
        <dbReference type="ChEBI" id="CHEBI:58442"/>
        <dbReference type="ChEBI" id="CHEBI:58778"/>
        <dbReference type="EC" id="1.3.3.11"/>
    </reaction>
</comment>
<proteinExistence type="inferred from homology"/>
<keyword evidence="1 3" id="KW-0884">PQQ biosynthesis</keyword>
<keyword evidence="6" id="KW-1185">Reference proteome</keyword>
<accession>A0A6A7Y1Z5</accession>
<dbReference type="Pfam" id="PF03070">
    <property type="entry name" value="TENA_THI-4"/>
    <property type="match status" value="1"/>
</dbReference>
<dbReference type="Proteomes" id="UP000332515">
    <property type="component" value="Unassembled WGS sequence"/>
</dbReference>
<evidence type="ECO:0000313" key="5">
    <source>
        <dbReference type="EMBL" id="MQT12388.1"/>
    </source>
</evidence>
<comment type="similarity">
    <text evidence="3">Belongs to the PqqC family.</text>
</comment>
<comment type="caution">
    <text evidence="5">The sequence shown here is derived from an EMBL/GenBank/DDBJ whole genome shotgun (WGS) entry which is preliminary data.</text>
</comment>
<comment type="function">
    <text evidence="3">Ring cyclization and eight-electron oxidation of 3a-(2-amino-2-carboxyethyl)-4,5-dioxo-4,5,6,7,8,9-hexahydroquinoline-7,9-dicarboxylic-acid to PQQ.</text>
</comment>
<evidence type="ECO:0000256" key="2">
    <source>
        <dbReference type="ARBA" id="ARBA00023002"/>
    </source>
</evidence>
<dbReference type="Gene3D" id="1.20.910.10">
    <property type="entry name" value="Heme oxygenase-like"/>
    <property type="match status" value="1"/>
</dbReference>
<dbReference type="PANTHER" id="PTHR40279">
    <property type="entry name" value="PQQC-LIKE PROTEIN"/>
    <property type="match status" value="1"/>
</dbReference>
<dbReference type="InterPro" id="IPR011845">
    <property type="entry name" value="PqqC"/>
</dbReference>
<dbReference type="InterPro" id="IPR016084">
    <property type="entry name" value="Haem_Oase-like_multi-hlx"/>
</dbReference>
<evidence type="ECO:0000256" key="3">
    <source>
        <dbReference type="HAMAP-Rule" id="MF_00654"/>
    </source>
</evidence>
<dbReference type="AlphaFoldDB" id="A0A6A7Y1Z5"/>